<evidence type="ECO:0000313" key="2">
    <source>
        <dbReference type="EMBL" id="GAG82563.1"/>
    </source>
</evidence>
<protein>
    <submittedName>
        <fullName evidence="2">Uncharacterized protein</fullName>
    </submittedName>
</protein>
<keyword evidence="1" id="KW-0812">Transmembrane</keyword>
<keyword evidence="1" id="KW-1133">Transmembrane helix</keyword>
<evidence type="ECO:0000256" key="1">
    <source>
        <dbReference type="SAM" id="Phobius"/>
    </source>
</evidence>
<reference evidence="2" key="1">
    <citation type="journal article" date="2014" name="Front. Microbiol.">
        <title>High frequency of phylogenetically diverse reductive dehalogenase-homologous genes in deep subseafloor sedimentary metagenomes.</title>
        <authorList>
            <person name="Kawai M."/>
            <person name="Futagami T."/>
            <person name="Toyoda A."/>
            <person name="Takaki Y."/>
            <person name="Nishi S."/>
            <person name="Hori S."/>
            <person name="Arai W."/>
            <person name="Tsubouchi T."/>
            <person name="Morono Y."/>
            <person name="Uchiyama I."/>
            <person name="Ito T."/>
            <person name="Fujiyama A."/>
            <person name="Inagaki F."/>
            <person name="Takami H."/>
        </authorList>
    </citation>
    <scope>NUCLEOTIDE SEQUENCE</scope>
    <source>
        <strain evidence="2">Expedition CK06-06</strain>
    </source>
</reference>
<name>X1BEL9_9ZZZZ</name>
<feature type="transmembrane region" description="Helical" evidence="1">
    <location>
        <begin position="6"/>
        <end position="25"/>
    </location>
</feature>
<feature type="non-terminal residue" evidence="2">
    <location>
        <position position="33"/>
    </location>
</feature>
<gene>
    <name evidence="2" type="ORF">S01H4_31720</name>
</gene>
<keyword evidence="1" id="KW-0472">Membrane</keyword>
<accession>X1BEL9</accession>
<sequence>MIGWVLLGIMVVVVVSIAIWMIAIYNKLVGLKF</sequence>
<dbReference type="EMBL" id="BART01016505">
    <property type="protein sequence ID" value="GAG82563.1"/>
    <property type="molecule type" value="Genomic_DNA"/>
</dbReference>
<organism evidence="2">
    <name type="scientific">marine sediment metagenome</name>
    <dbReference type="NCBI Taxonomy" id="412755"/>
    <lineage>
        <taxon>unclassified sequences</taxon>
        <taxon>metagenomes</taxon>
        <taxon>ecological metagenomes</taxon>
    </lineage>
</organism>
<dbReference type="AlphaFoldDB" id="X1BEL9"/>
<comment type="caution">
    <text evidence="2">The sequence shown here is derived from an EMBL/GenBank/DDBJ whole genome shotgun (WGS) entry which is preliminary data.</text>
</comment>
<proteinExistence type="predicted"/>